<evidence type="ECO:0000256" key="1">
    <source>
        <dbReference type="ARBA" id="ARBA00004651"/>
    </source>
</evidence>
<feature type="transmembrane region" description="Helical" evidence="8">
    <location>
        <begin position="209"/>
        <end position="231"/>
    </location>
</feature>
<dbReference type="GO" id="GO:0022857">
    <property type="term" value="F:transmembrane transporter activity"/>
    <property type="evidence" value="ECO:0007669"/>
    <property type="project" value="InterPro"/>
</dbReference>
<keyword evidence="2" id="KW-0813">Transport</keyword>
<feature type="transmembrane region" description="Helical" evidence="8">
    <location>
        <begin position="342"/>
        <end position="361"/>
    </location>
</feature>
<name>A0A9X9YX82_9BRAD</name>
<reference evidence="9 10" key="2">
    <citation type="journal article" date="2022" name="Int. J. Syst. Evol. Microbiol.">
        <title>Strains of Bradyrhizobium barranii sp. nov. associated with legumes native to Canada are symbionts of soybeans and belong to different subspecies (subsp. barranii subsp. nov. and subsp. apii subsp. nov.) and symbiovars (sv. glycinearum and sv. septentrionale).</title>
        <authorList>
            <person name="Bromfield E.S.P."/>
            <person name="Cloutier S."/>
            <person name="Wasai-Hara S."/>
            <person name="Minamisawa K."/>
        </authorList>
    </citation>
    <scope>NUCLEOTIDE SEQUENCE [LARGE SCALE GENOMIC DNA]</scope>
    <source>
        <strain evidence="9 10">323S2</strain>
    </source>
</reference>
<organism evidence="9 10">
    <name type="scientific">Bradyrhizobium barranii subsp. barranii</name>
    <dbReference type="NCBI Taxonomy" id="2823807"/>
    <lineage>
        <taxon>Bacteria</taxon>
        <taxon>Pseudomonadati</taxon>
        <taxon>Pseudomonadota</taxon>
        <taxon>Alphaproteobacteria</taxon>
        <taxon>Hyphomicrobiales</taxon>
        <taxon>Nitrobacteraceae</taxon>
        <taxon>Bradyrhizobium</taxon>
        <taxon>Bradyrhizobium barranii</taxon>
    </lineage>
</organism>
<feature type="transmembrane region" description="Helical" evidence="8">
    <location>
        <begin position="260"/>
        <end position="281"/>
    </location>
</feature>
<evidence type="ECO:0000256" key="3">
    <source>
        <dbReference type="ARBA" id="ARBA00022475"/>
    </source>
</evidence>
<feature type="transmembrane region" description="Helical" evidence="8">
    <location>
        <begin position="163"/>
        <end position="189"/>
    </location>
</feature>
<evidence type="ECO:0000256" key="6">
    <source>
        <dbReference type="ARBA" id="ARBA00022989"/>
    </source>
</evidence>
<feature type="transmembrane region" description="Helical" evidence="8">
    <location>
        <begin position="84"/>
        <end position="103"/>
    </location>
</feature>
<reference evidence="9 10" key="1">
    <citation type="journal article" date="2017" name="Syst. Appl. Microbiol.">
        <title>Soybeans inoculated with root zone soils of Canadian native legumes harbour diverse and novel Bradyrhizobium spp. that possess agricultural potential.</title>
        <authorList>
            <person name="Bromfield E.S.P."/>
            <person name="Cloutier S."/>
            <person name="Tambong J.T."/>
            <person name="Tran Thi T.V."/>
        </authorList>
    </citation>
    <scope>NUCLEOTIDE SEQUENCE [LARGE SCALE GENOMIC DNA]</scope>
    <source>
        <strain evidence="9 10">323S2</strain>
    </source>
</reference>
<dbReference type="PANTHER" id="PTHR32196:SF21">
    <property type="entry name" value="ABC TRANSPORTER PERMEASE PROTEIN YPHD-RELATED"/>
    <property type="match status" value="1"/>
</dbReference>
<evidence type="ECO:0000313" key="9">
    <source>
        <dbReference type="EMBL" id="UGX95537.1"/>
    </source>
</evidence>
<evidence type="ECO:0000256" key="7">
    <source>
        <dbReference type="ARBA" id="ARBA00023136"/>
    </source>
</evidence>
<evidence type="ECO:0000313" key="10">
    <source>
        <dbReference type="Proteomes" id="UP000564836"/>
    </source>
</evidence>
<keyword evidence="7 8" id="KW-0472">Membrane</keyword>
<evidence type="ECO:0000256" key="5">
    <source>
        <dbReference type="ARBA" id="ARBA00022692"/>
    </source>
</evidence>
<dbReference type="AlphaFoldDB" id="A0A9X9YX82"/>
<evidence type="ECO:0000256" key="2">
    <source>
        <dbReference type="ARBA" id="ARBA00022448"/>
    </source>
</evidence>
<gene>
    <name evidence="9" type="ORF">G6321_00010495</name>
</gene>
<evidence type="ECO:0000256" key="4">
    <source>
        <dbReference type="ARBA" id="ARBA00022519"/>
    </source>
</evidence>
<protein>
    <submittedName>
        <fullName evidence="9">ABC transporter permease</fullName>
    </submittedName>
</protein>
<feature type="transmembrane region" description="Helical" evidence="8">
    <location>
        <begin position="293"/>
        <end position="311"/>
    </location>
</feature>
<dbReference type="Pfam" id="PF02653">
    <property type="entry name" value="BPD_transp_2"/>
    <property type="match status" value="1"/>
</dbReference>
<proteinExistence type="predicted"/>
<sequence>MVAIFCRVGHSDLGLGNSLVAARTADPERAAMRNESTLALRGRLIRFAGSGTIATLMLLLVALWLVFAITIGDRFFSVNTLQSMAFQMPELGILSLAMMLALLSGGLNLSIIATANLSGLTIAFLLTHYIPGTQGIAWAGVQVLAIAAGFAVAALVGLVNGFVIAYLGVSPILATLGTMTLCKGLAIGLTRGNVISGFPEPIVFIGNGTVLGVPFALIVLALCALPVALMLNATPFGARVYMIGSNEKATRYSGVDTRAVLLKLYVLSSLLAGVAAVVMLARFNSANAAYGESYLLVTILAAVLGGVDPFGGFGKVGGLLLALIILQVISSAFNLLNLSQFLTLAIWGGILIAVAAVPHLGGKAPR</sequence>
<feature type="transmembrane region" description="Helical" evidence="8">
    <location>
        <begin position="47"/>
        <end position="72"/>
    </location>
</feature>
<dbReference type="GO" id="GO:0005886">
    <property type="term" value="C:plasma membrane"/>
    <property type="evidence" value="ECO:0007669"/>
    <property type="project" value="UniProtKB-SubCell"/>
</dbReference>
<dbReference type="CDD" id="cd06579">
    <property type="entry name" value="TM_PBP1_transp_AraH_like"/>
    <property type="match status" value="1"/>
</dbReference>
<keyword evidence="5 8" id="KW-0812">Transmembrane</keyword>
<dbReference type="InterPro" id="IPR001851">
    <property type="entry name" value="ABC_transp_permease"/>
</dbReference>
<evidence type="ECO:0000256" key="8">
    <source>
        <dbReference type="SAM" id="Phobius"/>
    </source>
</evidence>
<keyword evidence="4" id="KW-0997">Cell inner membrane</keyword>
<comment type="subcellular location">
    <subcellularLocation>
        <location evidence="1">Cell membrane</location>
        <topology evidence="1">Multi-pass membrane protein</topology>
    </subcellularLocation>
</comment>
<keyword evidence="6 8" id="KW-1133">Transmembrane helix</keyword>
<dbReference type="PANTHER" id="PTHR32196">
    <property type="entry name" value="ABC TRANSPORTER PERMEASE PROTEIN YPHD-RELATED-RELATED"/>
    <property type="match status" value="1"/>
</dbReference>
<feature type="transmembrane region" description="Helical" evidence="8">
    <location>
        <begin position="318"/>
        <end position="336"/>
    </location>
</feature>
<accession>A0A9X9YX82</accession>
<dbReference type="Proteomes" id="UP000564836">
    <property type="component" value="Chromosome"/>
</dbReference>
<dbReference type="EMBL" id="CP088280">
    <property type="protein sequence ID" value="UGX95537.1"/>
    <property type="molecule type" value="Genomic_DNA"/>
</dbReference>
<keyword evidence="3" id="KW-1003">Cell membrane</keyword>